<reference evidence="1 2" key="1">
    <citation type="submission" date="2010-04" db="EMBL/GenBank/DDBJ databases">
        <title>The genome of Herbaspirillum seropedicae SmR1, an endophytic, nitrogen-fixing, plant-growth promoting beta-Proteobacteria.</title>
        <authorList>
            <person name="Pedrosa F.O."/>
            <person name="Monteiro R.A."/>
            <person name="Wassem R."/>
            <person name="Cruz L.M."/>
            <person name="Ayub R.A."/>
            <person name="Colauto N.B."/>
            <person name="Fernandez M.A."/>
            <person name="Fungaro M.H.P."/>
            <person name="Grisard E.C."/>
            <person name="Hungria M."/>
            <person name="Madeira H.M.F."/>
            <person name="Nodari R.O."/>
            <person name="Osaku C.A."/>
            <person name="Petzl-Erler M.L."/>
            <person name="Terenzi H."/>
            <person name="Vieira L.G.E."/>
            <person name="Almeida M.I.M."/>
            <person name="Alves L.R."/>
            <person name="Arantes O.M.N."/>
            <person name="Balsanelli E."/>
            <person name="Barcellos F.G."/>
            <person name="Baura V.A."/>
            <person name="Binde D.R."/>
            <person name="Campo R.J."/>
            <person name="Chubatsu L.S."/>
            <person name="Chueire L.M.O."/>
            <person name="Ciferri R.R."/>
            <person name="Correa L.C."/>
            <person name="da Conceicao Silva J.L."/>
            <person name="Dabul A.N.G."/>
            <person name="Dambros B.P."/>
            <person name="Faoro H."/>
            <person name="Favetti A."/>
            <person name="Friedermann G."/>
            <person name="Furlaneto M.C."/>
            <person name="Gasques L.S."/>
            <person name="Gimenes C.C.T."/>
            <person name="Gioppo N.M.R."/>
            <person name="Glienke-Blanco C."/>
            <person name="Godoy L.P."/>
            <person name="Guerra M.P."/>
            <person name="Karp S."/>
            <person name="Kava-Cordeiro V."/>
            <person name="Margarido V.P."/>
            <person name="Mathioni S.M."/>
            <person name="Menck-Soares M.A."/>
            <person name="Murace N.K."/>
            <person name="Nicolas M.F."/>
            <person name="Oliveira C.E.C."/>
            <person name="Pagnan N.A.B."/>
            <person name="Pamphile J.A."/>
            <person name="Patussi E.V."/>
            <person name="Pereira L.F.P."/>
            <person name="Pereira-Ferrari L."/>
            <person name="Pinto F.G.S."/>
            <person name="Precoma C."/>
            <person name="Prioli A.J."/>
            <person name="Prioli S.M.A.P."/>
            <person name="Raittz R.T."/>
            <person name="Ramos H.J.O."/>
            <person name="Ribeiro E.M.S.F."/>
            <person name="Rigo L.U."/>
            <person name="Rocha C.L.M.S.C."/>
            <person name="Rocha S.N."/>
            <person name="Santos K."/>
            <person name="Satori D."/>
            <person name="Silva A.G."/>
            <person name="Simao R.C.G."/>
            <person name="Soares M.A.M."/>
            <person name="Souza E.M."/>
            <person name="Steffens M.B.R."/>
            <person name="Steindel M."/>
            <person name="Tadra-Sfeir M.Z."/>
            <person name="Takahashi E.K."/>
            <person name="Torres R.A."/>
            <person name="Valle J.S."/>
            <person name="Vernal J.I."/>
            <person name="Vilas-Boas L.A."/>
            <person name="Watanabe M.A.E."/>
            <person name="Weiss V.A."/>
            <person name="Yates M.A."/>
            <person name="Souza E.M."/>
        </authorList>
    </citation>
    <scope>NUCLEOTIDE SEQUENCE [LARGE SCALE GENOMIC DNA]</scope>
    <source>
        <strain evidence="1 2">SmR1</strain>
    </source>
</reference>
<evidence type="ECO:0000313" key="1">
    <source>
        <dbReference type="EMBL" id="ADJ62310.1"/>
    </source>
</evidence>
<dbReference type="Gene3D" id="1.10.287.1700">
    <property type="match status" value="1"/>
</dbReference>
<dbReference type="InterPro" id="IPR053716">
    <property type="entry name" value="Flag_assembly_chemotaxis_eff"/>
</dbReference>
<gene>
    <name evidence="1" type="ordered locus">Hsero_0791</name>
</gene>
<dbReference type="AlphaFoldDB" id="D8IZJ0"/>
<sequence>MRAGAAMDAAWGKPAGKREVVDVAEPKRPDRRLDQLLNVRKQRLGRLERERNEARSSWRTLRTDLGAKTDQWRQARERAQSEWMAARAAFFGMTITNADFKRAKTAYERMKMEAGQMRLACVSLARACRRAGDDYFIARQRVKDANKQQEKLTVLRDEMKALAMAQNEQA</sequence>
<organism evidence="1 2">
    <name type="scientific">Herbaspirillum seropedicae (strain SmR1)</name>
    <dbReference type="NCBI Taxonomy" id="757424"/>
    <lineage>
        <taxon>Bacteria</taxon>
        <taxon>Pseudomonadati</taxon>
        <taxon>Pseudomonadota</taxon>
        <taxon>Betaproteobacteria</taxon>
        <taxon>Burkholderiales</taxon>
        <taxon>Oxalobacteraceae</taxon>
        <taxon>Herbaspirillum</taxon>
    </lineage>
</organism>
<accession>D8IZJ0</accession>
<name>D8IZJ0_HERSS</name>
<dbReference type="STRING" id="757424.Hsero_0791"/>
<dbReference type="eggNOG" id="ENOG50316AA">
    <property type="taxonomic scope" value="Bacteria"/>
</dbReference>
<dbReference type="KEGG" id="hse:Hsero_0791"/>
<dbReference type="HOGENOM" id="CLU_139702_0_0_4"/>
<keyword evidence="2" id="KW-1185">Reference proteome</keyword>
<dbReference type="Proteomes" id="UP000000329">
    <property type="component" value="Chromosome"/>
</dbReference>
<dbReference type="EMBL" id="CP002039">
    <property type="protein sequence ID" value="ADJ62310.1"/>
    <property type="molecule type" value="Genomic_DNA"/>
</dbReference>
<proteinExistence type="predicted"/>
<evidence type="ECO:0000313" key="2">
    <source>
        <dbReference type="Proteomes" id="UP000000329"/>
    </source>
</evidence>
<protein>
    <submittedName>
        <fullName evidence="1">Uncharacterized protein</fullName>
    </submittedName>
</protein>